<comment type="caution">
    <text evidence="1">The sequence shown here is derived from an EMBL/GenBank/DDBJ whole genome shotgun (WGS) entry which is preliminary data.</text>
</comment>
<dbReference type="Proteomes" id="UP000033385">
    <property type="component" value="Unassembled WGS sequence"/>
</dbReference>
<dbReference type="AlphaFoldDB" id="A0A0F3NKI5"/>
<evidence type="ECO:0000313" key="1">
    <source>
        <dbReference type="EMBL" id="KJV67424.1"/>
    </source>
</evidence>
<dbReference type="PATRIC" id="fig|1359153.3.peg.1233"/>
<dbReference type="EMBL" id="LANW01000001">
    <property type="protein sequence ID" value="KJV67424.1"/>
    <property type="molecule type" value="Genomic_DNA"/>
</dbReference>
<evidence type="ECO:0000313" key="2">
    <source>
        <dbReference type="Proteomes" id="UP000033385"/>
    </source>
</evidence>
<sequence>MSMFYKNLLIPHFARGKILAVVHFHASSSHSGYVTEDNFDSGNNFASYLSVHQFGSCHEV</sequence>
<organism evidence="1 2">
    <name type="scientific">Anaplasma phagocytophilum str. ApNP</name>
    <dbReference type="NCBI Taxonomy" id="1359153"/>
    <lineage>
        <taxon>Bacteria</taxon>
        <taxon>Pseudomonadati</taxon>
        <taxon>Pseudomonadota</taxon>
        <taxon>Alphaproteobacteria</taxon>
        <taxon>Rickettsiales</taxon>
        <taxon>Anaplasmataceae</taxon>
        <taxon>Anaplasma</taxon>
        <taxon>phagocytophilum group</taxon>
    </lineage>
</organism>
<gene>
    <name evidence="1" type="ORF">APHNP_1202</name>
</gene>
<protein>
    <submittedName>
        <fullName evidence="1">Uncharacterized protein</fullName>
    </submittedName>
</protein>
<accession>A0A0F3NKI5</accession>
<reference evidence="1 2" key="1">
    <citation type="submission" date="2015-01" db="EMBL/GenBank/DDBJ databases">
        <title>Genome Sequencing of Rickettsiales.</title>
        <authorList>
            <person name="Daugherty S.C."/>
            <person name="Su Q."/>
            <person name="Abolude K."/>
            <person name="Beier-Sexton M."/>
            <person name="Carlyon J.A."/>
            <person name="Carter R."/>
            <person name="Day N.P."/>
            <person name="Dumler S.J."/>
            <person name="Dyachenko V."/>
            <person name="Godinez A."/>
            <person name="Kurtti T.J."/>
            <person name="Lichay M."/>
            <person name="Mullins K.E."/>
            <person name="Ott S."/>
            <person name="Pappas-Brown V."/>
            <person name="Paris D.H."/>
            <person name="Patel P."/>
            <person name="Richards A.L."/>
            <person name="Sadzewicz L."/>
            <person name="Sears K."/>
            <person name="Seidman D."/>
            <person name="Sengamalay N."/>
            <person name="Stenos J."/>
            <person name="Tallon L.J."/>
            <person name="Vincent G."/>
            <person name="Fraser C.M."/>
            <person name="Munderloh U."/>
            <person name="Dunning-Hotopp J.C."/>
        </authorList>
    </citation>
    <scope>NUCLEOTIDE SEQUENCE [LARGE SCALE GENOMIC DNA]</scope>
    <source>
        <strain evidence="1 2">ApNP</strain>
    </source>
</reference>
<name>A0A0F3NKI5_ANAPH</name>
<proteinExistence type="predicted"/>